<dbReference type="Gene3D" id="3.40.309.10">
    <property type="entry name" value="Aldehyde Dehydrogenase, Chain A, domain 2"/>
    <property type="match status" value="1"/>
</dbReference>
<name>A0A1H3TWN6_9RHOB</name>
<dbReference type="AlphaFoldDB" id="A0A1H3TWN6"/>
<dbReference type="PROSITE" id="PS00687">
    <property type="entry name" value="ALDEHYDE_DEHYDR_GLU"/>
    <property type="match status" value="1"/>
</dbReference>
<dbReference type="GO" id="GO:0016620">
    <property type="term" value="F:oxidoreductase activity, acting on the aldehyde or oxo group of donors, NAD or NADP as acceptor"/>
    <property type="evidence" value="ECO:0007669"/>
    <property type="project" value="InterPro"/>
</dbReference>
<keyword evidence="7" id="KW-1185">Reference proteome</keyword>
<dbReference type="Pfam" id="PF00171">
    <property type="entry name" value="Aldedh"/>
    <property type="match status" value="1"/>
</dbReference>
<keyword evidence="2 4" id="KW-0560">Oxidoreductase</keyword>
<dbReference type="FunFam" id="3.40.309.10:FF:000009">
    <property type="entry name" value="Aldehyde dehydrogenase A"/>
    <property type="match status" value="1"/>
</dbReference>
<dbReference type="Gene3D" id="3.40.605.10">
    <property type="entry name" value="Aldehyde Dehydrogenase, Chain A, domain 1"/>
    <property type="match status" value="1"/>
</dbReference>
<evidence type="ECO:0000259" key="5">
    <source>
        <dbReference type="Pfam" id="PF00171"/>
    </source>
</evidence>
<dbReference type="InterPro" id="IPR016163">
    <property type="entry name" value="Ald_DH_C"/>
</dbReference>
<protein>
    <submittedName>
        <fullName evidence="6">Acyl-CoA reductase</fullName>
    </submittedName>
</protein>
<dbReference type="CDD" id="cd07102">
    <property type="entry name" value="ALDH_EDX86601"/>
    <property type="match status" value="1"/>
</dbReference>
<dbReference type="SUPFAM" id="SSF53720">
    <property type="entry name" value="ALDH-like"/>
    <property type="match status" value="1"/>
</dbReference>
<dbReference type="InterPro" id="IPR015590">
    <property type="entry name" value="Aldehyde_DH_dom"/>
</dbReference>
<dbReference type="InterPro" id="IPR016161">
    <property type="entry name" value="Ald_DH/histidinol_DH"/>
</dbReference>
<organism evidence="6 7">
    <name type="scientific">Jannaschia faecimaris</name>
    <dbReference type="NCBI Taxonomy" id="1244108"/>
    <lineage>
        <taxon>Bacteria</taxon>
        <taxon>Pseudomonadati</taxon>
        <taxon>Pseudomonadota</taxon>
        <taxon>Alphaproteobacteria</taxon>
        <taxon>Rhodobacterales</taxon>
        <taxon>Roseobacteraceae</taxon>
        <taxon>Jannaschia</taxon>
    </lineage>
</organism>
<dbReference type="OrthoDB" id="9812625at2"/>
<sequence>MISCISPIDGSVYAERPTLSISEAQAAVARGKAAQVAWAARSLDERTALVLAGVAKVGEMNDEIVPELAHQMGRPIRYGGEFGGFNERATYMAEIAKDALSEVVVEDSDTFRRVIKRVPHGLVLVVAPWNYPYMTAINTVAPALIAGNAVMLKHASQTPLVGERMARAFHAAGVPEEVFQNVFLDHQTTSDLIAARSFGFVNFTGSVGGGQVIERAAAGTFTGIGLELGGKDPGYVCEDADIDAAAETLIDAAMFNSGQCCCGIERIYVAERHFDAFVSKATQIVRGYKLGNPLDPETTLGPMAHKRFADTVRAQIEDALAQGAVGHIPTFAEDDGGAYISPQILTNVTHDMRVMREESFGPVVGIMPVKDDAEAIALMNDSDYGLTASIWTNDAARAEAIADRIETGTVFMNRADYLDPGLCWTGCKDTGRGGGLSLIGFHNLTRPKSYHLKKA</sequence>
<dbReference type="PANTHER" id="PTHR11699">
    <property type="entry name" value="ALDEHYDE DEHYDROGENASE-RELATED"/>
    <property type="match status" value="1"/>
</dbReference>
<gene>
    <name evidence="6" type="ORF">SAMN05444004_12030</name>
</gene>
<dbReference type="STRING" id="1244108.SAMN05444004_12030"/>
<evidence type="ECO:0000313" key="6">
    <source>
        <dbReference type="EMBL" id="SDZ54468.1"/>
    </source>
</evidence>
<dbReference type="RefSeq" id="WP_092647602.1">
    <property type="nucleotide sequence ID" value="NZ_FNPX01000020.1"/>
</dbReference>
<comment type="similarity">
    <text evidence="1 4">Belongs to the aldehyde dehydrogenase family.</text>
</comment>
<dbReference type="Proteomes" id="UP000198914">
    <property type="component" value="Unassembled WGS sequence"/>
</dbReference>
<reference evidence="7" key="1">
    <citation type="submission" date="2016-10" db="EMBL/GenBank/DDBJ databases">
        <authorList>
            <person name="Varghese N."/>
            <person name="Submissions S."/>
        </authorList>
    </citation>
    <scope>NUCLEOTIDE SEQUENCE [LARGE SCALE GENOMIC DNA]</scope>
    <source>
        <strain evidence="7">DSM 100420</strain>
    </source>
</reference>
<proteinExistence type="inferred from homology"/>
<accession>A0A1H3TWN6</accession>
<feature type="domain" description="Aldehyde dehydrogenase" evidence="5">
    <location>
        <begin position="2"/>
        <end position="449"/>
    </location>
</feature>
<evidence type="ECO:0000256" key="4">
    <source>
        <dbReference type="RuleBase" id="RU003345"/>
    </source>
</evidence>
<feature type="active site" evidence="3">
    <location>
        <position position="227"/>
    </location>
</feature>
<evidence type="ECO:0000256" key="1">
    <source>
        <dbReference type="ARBA" id="ARBA00009986"/>
    </source>
</evidence>
<evidence type="ECO:0000313" key="7">
    <source>
        <dbReference type="Proteomes" id="UP000198914"/>
    </source>
</evidence>
<dbReference type="InterPro" id="IPR029510">
    <property type="entry name" value="Ald_DH_CS_GLU"/>
</dbReference>
<dbReference type="EMBL" id="FNPX01000020">
    <property type="protein sequence ID" value="SDZ54468.1"/>
    <property type="molecule type" value="Genomic_DNA"/>
</dbReference>
<evidence type="ECO:0000256" key="3">
    <source>
        <dbReference type="PROSITE-ProRule" id="PRU10007"/>
    </source>
</evidence>
<evidence type="ECO:0000256" key="2">
    <source>
        <dbReference type="ARBA" id="ARBA00023002"/>
    </source>
</evidence>
<dbReference type="InterPro" id="IPR016162">
    <property type="entry name" value="Ald_DH_N"/>
</dbReference>